<dbReference type="NCBIfam" id="TIGR02549">
    <property type="entry name" value="CRISPR_DxTHG"/>
    <property type="match status" value="1"/>
</dbReference>
<organism evidence="1 2">
    <name type="scientific">Oscillochloris trichoides DG-6</name>
    <dbReference type="NCBI Taxonomy" id="765420"/>
    <lineage>
        <taxon>Bacteria</taxon>
        <taxon>Bacillati</taxon>
        <taxon>Chloroflexota</taxon>
        <taxon>Chloroflexia</taxon>
        <taxon>Chloroflexales</taxon>
        <taxon>Chloroflexineae</taxon>
        <taxon>Oscillochloridaceae</taxon>
        <taxon>Oscillochloris</taxon>
    </lineage>
</organism>
<dbReference type="CDD" id="cd09732">
    <property type="entry name" value="Csx1_III-U"/>
    <property type="match status" value="1"/>
</dbReference>
<dbReference type="HOGENOM" id="CLU_025124_1_0_0"/>
<dbReference type="EMBL" id="ADVR01000106">
    <property type="protein sequence ID" value="EFO79698.1"/>
    <property type="molecule type" value="Genomic_DNA"/>
</dbReference>
<proteinExistence type="predicted"/>
<comment type="caution">
    <text evidence="1">The sequence shown here is derived from an EMBL/GenBank/DDBJ whole genome shotgun (WGS) entry which is preliminary data.</text>
</comment>
<gene>
    <name evidence="1" type="ORF">OSCT_2383</name>
</gene>
<dbReference type="OrthoDB" id="9777703at2"/>
<dbReference type="InterPro" id="IPR011742">
    <property type="entry name" value="CRISPR-assoc_prot_TM1812"/>
</dbReference>
<sequence>MTTRAISFLGAGNLSQTTYYWGDHTCSTHFMAEATVRIFKPDQLHVIVTKEAREKHLNDLMSRVEGILPVFPVDIPSGRSEEELWAIFAAIAGVIEDDDTIIIDITNAFRSIPMMALLAAAFVRVVRKATVERIIYGAFEAKQDNITPIFDLTSFVNLLDWTNATDSFLRYGRADQLSQLASVSNSHSPLPPIATDLSDHLKTLTNALQTVRPIELMRSAQQVEHLVSSSRNDVSTTNQPIRLLLDQIAIEYGQFGLQRPRHPNTAPDLLKRKLRMIGWYLDKGLAVHAITLAREWLISLVLVRVGGDMFCKEHREDAEKLLNGYSSPIAKSALPDYAQLYEIWQKIRKLRNDVAHAGMRSPAASAETVISDTSKLCKQLDHLLLS</sequence>
<name>E1IGD2_9CHLR</name>
<dbReference type="InterPro" id="IPR013383">
    <property type="entry name" value="CRISPR-assoc_prot_DxTHG_CS"/>
</dbReference>
<dbReference type="Proteomes" id="UP000054010">
    <property type="component" value="Unassembled WGS sequence"/>
</dbReference>
<reference evidence="1 2" key="1">
    <citation type="journal article" date="2011" name="J. Bacteriol.">
        <title>Draft genome sequence of the anoxygenic filamentous phototrophic bacterium Oscillochloris trichoides subsp. DG-6.</title>
        <authorList>
            <person name="Kuznetsov B.B."/>
            <person name="Ivanovsky R.N."/>
            <person name="Keppen O.I."/>
            <person name="Sukhacheva M.V."/>
            <person name="Bumazhkin B.K."/>
            <person name="Patutina E.O."/>
            <person name="Beletsky A.V."/>
            <person name="Mardanov A.V."/>
            <person name="Baslerov R.V."/>
            <person name="Panteleeva A.N."/>
            <person name="Kolganova T.V."/>
            <person name="Ravin N.V."/>
            <person name="Skryabin K.G."/>
        </authorList>
    </citation>
    <scope>NUCLEOTIDE SEQUENCE [LARGE SCALE GENOMIC DNA]</scope>
    <source>
        <strain evidence="1 2">DG-6</strain>
    </source>
</reference>
<dbReference type="STRING" id="765420.OSCT_2383"/>
<dbReference type="AlphaFoldDB" id="E1IGD2"/>
<keyword evidence="2" id="KW-1185">Reference proteome</keyword>
<dbReference type="eggNOG" id="COG1517">
    <property type="taxonomic scope" value="Bacteria"/>
</dbReference>
<protein>
    <submittedName>
        <fullName evidence="1">CRISPR-associated protein, TM1812 family</fullName>
    </submittedName>
</protein>
<accession>E1IGD2</accession>
<evidence type="ECO:0000313" key="2">
    <source>
        <dbReference type="Proteomes" id="UP000054010"/>
    </source>
</evidence>
<evidence type="ECO:0000313" key="1">
    <source>
        <dbReference type="EMBL" id="EFO79698.1"/>
    </source>
</evidence>
<dbReference type="SUPFAM" id="SSF160980">
    <property type="entry name" value="SSO1389-like"/>
    <property type="match status" value="1"/>
</dbReference>
<dbReference type="NCBIfam" id="TIGR02221">
    <property type="entry name" value="cas_TM1812"/>
    <property type="match status" value="1"/>
</dbReference>